<evidence type="ECO:0000259" key="1">
    <source>
        <dbReference type="PROSITE" id="PS50181"/>
    </source>
</evidence>
<dbReference type="PANTHER" id="PTHR34145:SF28">
    <property type="entry name" value="F-BOX DOMAIN-CONTAINING PROTEIN"/>
    <property type="match status" value="1"/>
</dbReference>
<dbReference type="PANTHER" id="PTHR34145">
    <property type="entry name" value="OS02G0105600 PROTEIN"/>
    <property type="match status" value="1"/>
</dbReference>
<sequence length="598" mass="68599">MDADDRLSELPEEVIHRIMYLLPTLEATRMSALSKRFLSTWRSFPVMDFDTDLQLLCRNPKHLFNFVVGSLERRRTCVDQRLSLKSRICGYGDDDGERFINDTFESVINFAIRSKTKELHLHYKGEPFFCLSMPIKSLLFSSEYLRSLRLRNVDFNDHHNLILSCPLIKDLKLSHCVGLQSIEINSAAKLIRAVKFKDCKALESIRIDSNTLESFTCIYDYHWQWPGSPDRVSDINLASPESLKRLRLANLDITDEWFSNNVSEFVGLERLELKNCSRLKNILITGENIKSLRKFVLTSNTDMEDVHIAAPSLEDLIIDQNPNPASLNIGGCKSNLRNLCICHFRVTDVWIQENLSGLRLLENFTFGGFLIDRSIGDTLDNEPKHNKLYFDSLKDLNLSVTYEPLLSSILEIEAPNLDCFTYECDEINAASAPLPLVCPNLTDVRLLLETFDRKLDDPMLHKILIDLLRSFGHCKTLSLSLCRDILIKFKISEQERETLSPPLYEVKHLTVSTGVFSSPFIVLWLFDTLLWLVPHPETISFNNTRNIHEVIVKASNILNYQSNSVSRHTLVFNILASERLSKSTNADPRPEASLFSYE</sequence>
<name>A0A2P5APG3_TREOI</name>
<dbReference type="PROSITE" id="PS50181">
    <property type="entry name" value="FBOX"/>
    <property type="match status" value="1"/>
</dbReference>
<dbReference type="Pfam" id="PF00646">
    <property type="entry name" value="F-box"/>
    <property type="match status" value="1"/>
</dbReference>
<dbReference type="OrthoDB" id="1194581at2759"/>
<reference evidence="3" key="1">
    <citation type="submission" date="2016-06" db="EMBL/GenBank/DDBJ databases">
        <title>Parallel loss of symbiosis genes in relatives of nitrogen-fixing non-legume Parasponia.</title>
        <authorList>
            <person name="Van Velzen R."/>
            <person name="Holmer R."/>
            <person name="Bu F."/>
            <person name="Rutten L."/>
            <person name="Van Zeijl A."/>
            <person name="Liu W."/>
            <person name="Santuari L."/>
            <person name="Cao Q."/>
            <person name="Sharma T."/>
            <person name="Shen D."/>
            <person name="Roswanjaya Y."/>
            <person name="Wardhani T."/>
            <person name="Kalhor M.S."/>
            <person name="Jansen J."/>
            <person name="Van den Hoogen J."/>
            <person name="Gungor B."/>
            <person name="Hartog M."/>
            <person name="Hontelez J."/>
            <person name="Verver J."/>
            <person name="Yang W.-C."/>
            <person name="Schijlen E."/>
            <person name="Repin R."/>
            <person name="Schilthuizen M."/>
            <person name="Schranz E."/>
            <person name="Heidstra R."/>
            <person name="Miyata K."/>
            <person name="Fedorova E."/>
            <person name="Kohlen W."/>
            <person name="Bisseling T."/>
            <person name="Smit S."/>
            <person name="Geurts R."/>
        </authorList>
    </citation>
    <scope>NUCLEOTIDE SEQUENCE [LARGE SCALE GENOMIC DNA]</scope>
    <source>
        <strain evidence="3">cv. RG33-2</strain>
    </source>
</reference>
<protein>
    <submittedName>
        <fullName evidence="2">F-box domain containing protein</fullName>
    </submittedName>
</protein>
<dbReference type="InterPro" id="IPR055357">
    <property type="entry name" value="LRR_At1g61320_AtMIF1"/>
</dbReference>
<comment type="caution">
    <text evidence="2">The sequence shown here is derived from an EMBL/GenBank/DDBJ whole genome shotgun (WGS) entry which is preliminary data.</text>
</comment>
<dbReference type="InterPro" id="IPR053772">
    <property type="entry name" value="At1g61320/At1g61330-like"/>
</dbReference>
<dbReference type="STRING" id="63057.A0A2P5APG3"/>
<evidence type="ECO:0000313" key="2">
    <source>
        <dbReference type="EMBL" id="PON38444.1"/>
    </source>
</evidence>
<dbReference type="Gene3D" id="3.80.10.10">
    <property type="entry name" value="Ribonuclease Inhibitor"/>
    <property type="match status" value="1"/>
</dbReference>
<accession>A0A2P5APG3</accession>
<dbReference type="InterPro" id="IPR036047">
    <property type="entry name" value="F-box-like_dom_sf"/>
</dbReference>
<dbReference type="InParanoid" id="A0A2P5APG3"/>
<feature type="domain" description="F-box" evidence="1">
    <location>
        <begin position="4"/>
        <end position="37"/>
    </location>
</feature>
<dbReference type="SUPFAM" id="SSF81383">
    <property type="entry name" value="F-box domain"/>
    <property type="match status" value="1"/>
</dbReference>
<dbReference type="InterPro" id="IPR032675">
    <property type="entry name" value="LRR_dom_sf"/>
</dbReference>
<gene>
    <name evidence="2" type="ORF">TorRG33x02_345080</name>
</gene>
<dbReference type="Pfam" id="PF23622">
    <property type="entry name" value="LRR_At1g61320_AtMIF1"/>
    <property type="match status" value="1"/>
</dbReference>
<evidence type="ECO:0000313" key="3">
    <source>
        <dbReference type="Proteomes" id="UP000237000"/>
    </source>
</evidence>
<organism evidence="2 3">
    <name type="scientific">Trema orientale</name>
    <name type="common">Charcoal tree</name>
    <name type="synonym">Celtis orientalis</name>
    <dbReference type="NCBI Taxonomy" id="63057"/>
    <lineage>
        <taxon>Eukaryota</taxon>
        <taxon>Viridiplantae</taxon>
        <taxon>Streptophyta</taxon>
        <taxon>Embryophyta</taxon>
        <taxon>Tracheophyta</taxon>
        <taxon>Spermatophyta</taxon>
        <taxon>Magnoliopsida</taxon>
        <taxon>eudicotyledons</taxon>
        <taxon>Gunneridae</taxon>
        <taxon>Pentapetalae</taxon>
        <taxon>rosids</taxon>
        <taxon>fabids</taxon>
        <taxon>Rosales</taxon>
        <taxon>Cannabaceae</taxon>
        <taxon>Trema</taxon>
    </lineage>
</organism>
<dbReference type="Proteomes" id="UP000237000">
    <property type="component" value="Unassembled WGS sequence"/>
</dbReference>
<proteinExistence type="predicted"/>
<dbReference type="EMBL" id="JXTC01000752">
    <property type="protein sequence ID" value="PON38444.1"/>
    <property type="molecule type" value="Genomic_DNA"/>
</dbReference>
<dbReference type="AlphaFoldDB" id="A0A2P5APG3"/>
<keyword evidence="3" id="KW-1185">Reference proteome</keyword>
<dbReference type="SUPFAM" id="SSF52058">
    <property type="entry name" value="L domain-like"/>
    <property type="match status" value="1"/>
</dbReference>
<dbReference type="InterPro" id="IPR001810">
    <property type="entry name" value="F-box_dom"/>
</dbReference>